<protein>
    <submittedName>
        <fullName evidence="1">Uncharacterized protein</fullName>
    </submittedName>
</protein>
<dbReference type="GeneID" id="23462508"/>
<evidence type="ECO:0000313" key="2">
    <source>
        <dbReference type="Proteomes" id="UP000202511"/>
    </source>
</evidence>
<organism evidence="1 2">
    <name type="scientific">Pandoravirus inopinatum</name>
    <dbReference type="NCBI Taxonomy" id="1605721"/>
    <lineage>
        <taxon>Viruses</taxon>
        <taxon>Pandoravirus</taxon>
    </lineage>
</organism>
<dbReference type="RefSeq" id="YP_009119826.1">
    <property type="nucleotide sequence ID" value="NC_026440.1"/>
</dbReference>
<sequence length="268" mass="29920">MTKAGTVADRFRWVCSCKCVGGCRRYCASDLVDDGKASVYCASLVCFSFFSPTTANRSIVVDCTFFGYMVLPIGNKSTVAVRRHEQKNNGRVIPTPDAGTANHTATRDIQDIIPTTLSFFDAAIMAAYYAYYCWREGPTFVRRHCCDGDTNPIEARYCLVDTIDEVIDFVDAMQCRQKNGQRNTYGEYIEVGHVVRTDAATGSVMVKDAMKELGSKEWAPGNKRRLVTRLLDKAAALPDHYITQADTSKGRWSPAYDLSDFCLIRTLE</sequence>
<dbReference type="EMBL" id="KP136319">
    <property type="protein sequence ID" value="AJF97591.1"/>
    <property type="molecule type" value="Genomic_DNA"/>
</dbReference>
<evidence type="ECO:0000313" key="1">
    <source>
        <dbReference type="EMBL" id="AJF97591.1"/>
    </source>
</evidence>
<reference evidence="1 2" key="1">
    <citation type="journal article" date="2015" name="Parasitol. Res.">
        <title>Viruses in close associations with free-living amoebae.</title>
        <authorList>
            <person name="Scheid P."/>
        </authorList>
    </citation>
    <scope>NUCLEOTIDE SEQUENCE [LARGE SCALE GENOMIC DNA]</scope>
    <source>
        <strain evidence="1">KlaHel</strain>
    </source>
</reference>
<dbReference type="OrthoDB" id="28509at10239"/>
<dbReference type="KEGG" id="vg:23462508"/>
<accession>A0A0B5J9N3</accession>
<name>A0A0B5J9N3_9VIRU</name>
<dbReference type="Proteomes" id="UP000202511">
    <property type="component" value="Segment"/>
</dbReference>
<proteinExistence type="predicted"/>